<dbReference type="Proteomes" id="UP000041254">
    <property type="component" value="Unassembled WGS sequence"/>
</dbReference>
<dbReference type="Pfam" id="PF12796">
    <property type="entry name" value="Ank_2"/>
    <property type="match status" value="1"/>
</dbReference>
<dbReference type="Gene3D" id="1.25.40.20">
    <property type="entry name" value="Ankyrin repeat-containing domain"/>
    <property type="match status" value="2"/>
</dbReference>
<evidence type="ECO:0000256" key="1">
    <source>
        <dbReference type="ARBA" id="ARBA00022737"/>
    </source>
</evidence>
<protein>
    <submittedName>
        <fullName evidence="4">Uncharacterized protein</fullName>
    </submittedName>
</protein>
<dbReference type="PANTHER" id="PTHR24198:SF165">
    <property type="entry name" value="ANKYRIN REPEAT-CONTAINING PROTEIN-RELATED"/>
    <property type="match status" value="1"/>
</dbReference>
<accession>A0A0G4EUS2</accession>
<proteinExistence type="predicted"/>
<dbReference type="VEuPathDB" id="CryptoDB:Vbra_13468"/>
<dbReference type="InterPro" id="IPR036770">
    <property type="entry name" value="Ankyrin_rpt-contain_sf"/>
</dbReference>
<dbReference type="SUPFAM" id="SSF48403">
    <property type="entry name" value="Ankyrin repeat"/>
    <property type="match status" value="1"/>
</dbReference>
<dbReference type="SMART" id="SM00248">
    <property type="entry name" value="ANK"/>
    <property type="match status" value="3"/>
</dbReference>
<dbReference type="EMBL" id="CDMY01000317">
    <property type="protein sequence ID" value="CEM02081.1"/>
    <property type="molecule type" value="Genomic_DNA"/>
</dbReference>
<keyword evidence="5" id="KW-1185">Reference proteome</keyword>
<dbReference type="PhylomeDB" id="A0A0G4EUS2"/>
<dbReference type="AlphaFoldDB" id="A0A0G4EUS2"/>
<evidence type="ECO:0000256" key="2">
    <source>
        <dbReference type="ARBA" id="ARBA00023043"/>
    </source>
</evidence>
<organism evidence="4 5">
    <name type="scientific">Vitrella brassicaformis (strain CCMP3155)</name>
    <dbReference type="NCBI Taxonomy" id="1169540"/>
    <lineage>
        <taxon>Eukaryota</taxon>
        <taxon>Sar</taxon>
        <taxon>Alveolata</taxon>
        <taxon>Colpodellida</taxon>
        <taxon>Vitrellaceae</taxon>
        <taxon>Vitrella</taxon>
    </lineage>
</organism>
<gene>
    <name evidence="4" type="ORF">Vbra_13468</name>
</gene>
<feature type="region of interest" description="Disordered" evidence="3">
    <location>
        <begin position="90"/>
        <end position="177"/>
    </location>
</feature>
<evidence type="ECO:0000313" key="5">
    <source>
        <dbReference type="Proteomes" id="UP000041254"/>
    </source>
</evidence>
<dbReference type="InterPro" id="IPR002110">
    <property type="entry name" value="Ankyrin_rpt"/>
</dbReference>
<evidence type="ECO:0000313" key="4">
    <source>
        <dbReference type="EMBL" id="CEM02081.1"/>
    </source>
</evidence>
<dbReference type="PANTHER" id="PTHR24198">
    <property type="entry name" value="ANKYRIN REPEAT AND PROTEIN KINASE DOMAIN-CONTAINING PROTEIN"/>
    <property type="match status" value="1"/>
</dbReference>
<dbReference type="InParanoid" id="A0A0G4EUS2"/>
<reference evidence="4 5" key="1">
    <citation type="submission" date="2014-11" db="EMBL/GenBank/DDBJ databases">
        <authorList>
            <person name="Zhu J."/>
            <person name="Qi W."/>
            <person name="Song R."/>
        </authorList>
    </citation>
    <scope>NUCLEOTIDE SEQUENCE [LARGE SCALE GENOMIC DNA]</scope>
</reference>
<name>A0A0G4EUS2_VITBC</name>
<feature type="compositionally biased region" description="Basic and acidic residues" evidence="3">
    <location>
        <begin position="149"/>
        <end position="161"/>
    </location>
</feature>
<keyword evidence="2" id="KW-0040">ANK repeat</keyword>
<feature type="region of interest" description="Disordered" evidence="3">
    <location>
        <begin position="465"/>
        <end position="485"/>
    </location>
</feature>
<sequence length="710" mass="77233">MLDCPLQRADYRKPIPKPAPPIRRQICFDLCEVRAVRRGQDTEGRQEVVGLSLCVHHRAPLMAARQPADEQQQEDSAEPPMDVDAVQQLQSGDEPDGEDNEEGGVMADGSESGGGMQDDSDDGGMLDEDQDQDDENGDSEWEDDSDLDSDGHDDGYEEEGHPVVPITSADGPDGFLGADELEARFPLGTNEATKSLALGVIGRTIPSAQHVTDLIEQGANPNIMPRLKREGTKHRGFRYLLLAIAIDSKSDFTVGTIQAEDDNDDRPVALPQWSSDELQAAVLTALLDGGADTDAAADRPGETPLQLATACGNRTAFELLMARQDIDLRSPGPRMVMMLPRSLRPPPLEYLQLLLSMYERLVARDPTLAAERDIWGYSLVHRAAEVAGRHYPQPFISSYLDLIRVKGADMTAGTIFGCTPLHYAAACGSPYVADYLCRKLPAADIDRRENNGQTPLATAAEELDRRTQRLQDPDTPEAAKEKMRAESDKYKLTIRSLLRAGADINLIPTATEERHRQRQLVLTEYGTVLNEVGPAVMSAVNAALAPHRSLAALLTPRLAVGPQEAPIFGWHIASYLFDMDAAQETISEAIGVRHSDMARRVCAAAKLFVKSAVYQASSNREVVGGTTNVGGQVVRVPQLQCFVVGGVGGREMELREVVQRAILDEATKWGLAGDIDNGFSKDVAAVVWGAVGCVDKGRDGRQTFTPLRMT</sequence>
<feature type="compositionally biased region" description="Acidic residues" evidence="3">
    <location>
        <begin position="93"/>
        <end position="102"/>
    </location>
</feature>
<keyword evidence="1" id="KW-0677">Repeat</keyword>
<feature type="compositionally biased region" description="Acidic residues" evidence="3">
    <location>
        <begin position="118"/>
        <end position="148"/>
    </location>
</feature>
<evidence type="ECO:0000256" key="3">
    <source>
        <dbReference type="SAM" id="MobiDB-lite"/>
    </source>
</evidence>